<keyword evidence="12" id="KW-0411">Iron-sulfur</keyword>
<evidence type="ECO:0000256" key="15">
    <source>
        <dbReference type="ARBA" id="ARBA00023136"/>
    </source>
</evidence>
<keyword evidence="15" id="KW-0472">Membrane</keyword>
<dbReference type="InParanoid" id="F2LXM7"/>
<dbReference type="InterPro" id="IPR050123">
    <property type="entry name" value="Prok_molybdopt-oxidoreductase"/>
</dbReference>
<name>F2LXM7_HIPMA</name>
<comment type="function">
    <text evidence="2">NDH-1 shuttles electrons from NADH, via FMN and iron-sulfur (Fe-S) centers, to quinones in the respiratory chain. The immediate electron acceptor for the enzyme in this species is believed to be ubiquinone. Couples the redox reaction to proton translocation (for every two electrons transferred, four hydrogen ions are translocated across the cytoplasmic membrane), and thus conserves the redox energy in a proton gradient.</text>
</comment>
<dbReference type="GO" id="GO:0046872">
    <property type="term" value="F:metal ion binding"/>
    <property type="evidence" value="ECO:0007669"/>
    <property type="project" value="UniProtKB-KW"/>
</dbReference>
<comment type="similarity">
    <text evidence="4">Belongs to the complex I 75 kDa subunit family.</text>
</comment>
<dbReference type="CDD" id="cd02775">
    <property type="entry name" value="MopB_CT"/>
    <property type="match status" value="1"/>
</dbReference>
<dbReference type="SUPFAM" id="SSF50692">
    <property type="entry name" value="ADC-like"/>
    <property type="match status" value="1"/>
</dbReference>
<dbReference type="GO" id="GO:0016020">
    <property type="term" value="C:membrane"/>
    <property type="evidence" value="ECO:0007669"/>
    <property type="project" value="UniProtKB-SubCell"/>
</dbReference>
<keyword evidence="14" id="KW-0830">Ubiquinone</keyword>
<dbReference type="Gene3D" id="3.10.20.740">
    <property type="match status" value="1"/>
</dbReference>
<keyword evidence="10" id="KW-1278">Translocase</keyword>
<dbReference type="SUPFAM" id="SSF54862">
    <property type="entry name" value="4Fe-4S ferredoxins"/>
    <property type="match status" value="1"/>
</dbReference>
<dbReference type="SMART" id="SM00929">
    <property type="entry name" value="NADH-G_4Fe-4S_3"/>
    <property type="match status" value="1"/>
</dbReference>
<dbReference type="InterPro" id="IPR054351">
    <property type="entry name" value="NADH_UbQ_OxRdtase_ferredoxin"/>
</dbReference>
<dbReference type="SUPFAM" id="SSF53706">
    <property type="entry name" value="Formate dehydrogenase/DMSO reductase, domains 1-3"/>
    <property type="match status" value="1"/>
</dbReference>
<evidence type="ECO:0000256" key="14">
    <source>
        <dbReference type="ARBA" id="ARBA00023075"/>
    </source>
</evidence>
<dbReference type="Pfam" id="PF22117">
    <property type="entry name" value="Fer4_Nqo3"/>
    <property type="match status" value="1"/>
</dbReference>
<dbReference type="GO" id="GO:0051537">
    <property type="term" value="F:2 iron, 2 sulfur cluster binding"/>
    <property type="evidence" value="ECO:0007669"/>
    <property type="project" value="UniProtKB-KW"/>
</dbReference>
<dbReference type="InterPro" id="IPR017896">
    <property type="entry name" value="4Fe4S_Fe-S-bd"/>
</dbReference>
<dbReference type="InterPro" id="IPR017900">
    <property type="entry name" value="4Fe4S_Fe_S_CS"/>
</dbReference>
<evidence type="ECO:0000256" key="1">
    <source>
        <dbReference type="ARBA" id="ARBA00001966"/>
    </source>
</evidence>
<dbReference type="Gene3D" id="3.40.50.740">
    <property type="match status" value="2"/>
</dbReference>
<dbReference type="STRING" id="760142.Hipma_0236"/>
<dbReference type="GO" id="GO:0003954">
    <property type="term" value="F:NADH dehydrogenase activity"/>
    <property type="evidence" value="ECO:0007669"/>
    <property type="project" value="TreeGrafter"/>
</dbReference>
<evidence type="ECO:0000256" key="2">
    <source>
        <dbReference type="ARBA" id="ARBA00002378"/>
    </source>
</evidence>
<keyword evidence="8" id="KW-0479">Metal-binding</keyword>
<keyword evidence="9" id="KW-0677">Repeat</keyword>
<dbReference type="SMART" id="SM00926">
    <property type="entry name" value="Molybdop_Fe4S4"/>
    <property type="match status" value="1"/>
</dbReference>
<evidence type="ECO:0000313" key="22">
    <source>
        <dbReference type="Proteomes" id="UP000008139"/>
    </source>
</evidence>
<evidence type="ECO:0000256" key="7">
    <source>
        <dbReference type="ARBA" id="ARBA00022719"/>
    </source>
</evidence>
<keyword evidence="6" id="KW-0001">2Fe-2S</keyword>
<dbReference type="PROSITE" id="PS51669">
    <property type="entry name" value="4FE4S_MOW_BIS_MGD"/>
    <property type="match status" value="1"/>
</dbReference>
<evidence type="ECO:0000256" key="10">
    <source>
        <dbReference type="ARBA" id="ARBA00022967"/>
    </source>
</evidence>
<protein>
    <submittedName>
        <fullName evidence="21">NADH dehydrogenase (Quinone)</fullName>
        <ecNumber evidence="21">1.6.99.5</ecNumber>
    </submittedName>
</protein>
<keyword evidence="13" id="KW-0520">NAD</keyword>
<dbReference type="PROSITE" id="PS51085">
    <property type="entry name" value="2FE2S_FER_2"/>
    <property type="match status" value="1"/>
</dbReference>
<evidence type="ECO:0000259" key="20">
    <source>
        <dbReference type="PROSITE" id="PS51839"/>
    </source>
</evidence>
<feature type="domain" description="2Fe-2S ferredoxin-type" evidence="17">
    <location>
        <begin position="3"/>
        <end position="81"/>
    </location>
</feature>
<dbReference type="OrthoDB" id="9816402at2"/>
<dbReference type="Gene3D" id="3.40.228.10">
    <property type="entry name" value="Dimethylsulfoxide Reductase, domain 2"/>
    <property type="match status" value="1"/>
</dbReference>
<dbReference type="InterPro" id="IPR001041">
    <property type="entry name" value="2Fe-2S_ferredoxin-type"/>
</dbReference>
<dbReference type="GO" id="GO:0008137">
    <property type="term" value="F:NADH dehydrogenase (ubiquinone) activity"/>
    <property type="evidence" value="ECO:0007669"/>
    <property type="project" value="InterPro"/>
</dbReference>
<dbReference type="PROSITE" id="PS00551">
    <property type="entry name" value="MOLYBDOPTERIN_PROK_1"/>
    <property type="match status" value="1"/>
</dbReference>
<dbReference type="AlphaFoldDB" id="F2LXM7"/>
<dbReference type="PROSITE" id="PS51839">
    <property type="entry name" value="4FE4S_HC3"/>
    <property type="match status" value="1"/>
</dbReference>
<dbReference type="Proteomes" id="UP000008139">
    <property type="component" value="Chromosome"/>
</dbReference>
<evidence type="ECO:0000256" key="11">
    <source>
        <dbReference type="ARBA" id="ARBA00023004"/>
    </source>
</evidence>
<evidence type="ECO:0000256" key="5">
    <source>
        <dbReference type="ARBA" id="ARBA00022485"/>
    </source>
</evidence>
<keyword evidence="21" id="KW-0560">Oxidoreductase</keyword>
<proteinExistence type="inferred from homology"/>
<evidence type="ECO:0000256" key="8">
    <source>
        <dbReference type="ARBA" id="ARBA00022723"/>
    </source>
</evidence>
<dbReference type="EMBL" id="CP002606">
    <property type="protein sequence ID" value="AEA33213.1"/>
    <property type="molecule type" value="Genomic_DNA"/>
</dbReference>
<evidence type="ECO:0000256" key="16">
    <source>
        <dbReference type="ARBA" id="ARBA00034078"/>
    </source>
</evidence>
<dbReference type="InterPro" id="IPR000283">
    <property type="entry name" value="NADH_UbQ_OxRdtase_75kDa_su_CS"/>
</dbReference>
<dbReference type="PANTHER" id="PTHR43105">
    <property type="entry name" value="RESPIRATORY NITRATE REDUCTASE"/>
    <property type="match status" value="1"/>
</dbReference>
<dbReference type="PROSITE" id="PS00641">
    <property type="entry name" value="COMPLEX1_75K_1"/>
    <property type="match status" value="1"/>
</dbReference>
<dbReference type="Gene3D" id="2.40.40.20">
    <property type="match status" value="1"/>
</dbReference>
<dbReference type="PROSITE" id="PS00198">
    <property type="entry name" value="4FE4S_FER_1"/>
    <property type="match status" value="1"/>
</dbReference>
<dbReference type="HOGENOM" id="CLU_000422_4_0_7"/>
<dbReference type="CDD" id="cd00207">
    <property type="entry name" value="fer2"/>
    <property type="match status" value="1"/>
</dbReference>
<accession>F2LXM7</accession>
<evidence type="ECO:0000259" key="17">
    <source>
        <dbReference type="PROSITE" id="PS51085"/>
    </source>
</evidence>
<feature type="domain" description="4Fe-4S ferredoxin-type" evidence="18">
    <location>
        <begin position="145"/>
        <end position="164"/>
    </location>
</feature>
<dbReference type="InterPro" id="IPR006656">
    <property type="entry name" value="Mopterin_OxRdtase"/>
</dbReference>
<comment type="subcellular location">
    <subcellularLocation>
        <location evidence="3">Membrane</location>
    </subcellularLocation>
</comment>
<dbReference type="GO" id="GO:0042773">
    <property type="term" value="P:ATP synthesis coupled electron transport"/>
    <property type="evidence" value="ECO:0007669"/>
    <property type="project" value="InterPro"/>
</dbReference>
<evidence type="ECO:0000259" key="19">
    <source>
        <dbReference type="PROSITE" id="PS51669"/>
    </source>
</evidence>
<evidence type="ECO:0000256" key="13">
    <source>
        <dbReference type="ARBA" id="ARBA00023027"/>
    </source>
</evidence>
<dbReference type="Pfam" id="PF01568">
    <property type="entry name" value="Molydop_binding"/>
    <property type="match status" value="1"/>
</dbReference>
<evidence type="ECO:0000256" key="12">
    <source>
        <dbReference type="ARBA" id="ARBA00023014"/>
    </source>
</evidence>
<evidence type="ECO:0000256" key="6">
    <source>
        <dbReference type="ARBA" id="ARBA00022714"/>
    </source>
</evidence>
<dbReference type="Pfam" id="PF04879">
    <property type="entry name" value="Molybdop_Fe4S4"/>
    <property type="match status" value="1"/>
</dbReference>
<keyword evidence="5" id="KW-0004">4Fe-4S</keyword>
<dbReference type="GO" id="GO:0048038">
    <property type="term" value="F:quinone binding"/>
    <property type="evidence" value="ECO:0007669"/>
    <property type="project" value="UniProtKB-KW"/>
</dbReference>
<dbReference type="InterPro" id="IPR027467">
    <property type="entry name" value="MopterinOxRdtase_cofactor_BS"/>
</dbReference>
<keyword evidence="7" id="KW-0874">Quinone</keyword>
<dbReference type="InterPro" id="IPR009010">
    <property type="entry name" value="Asp_de-COase-like_dom_sf"/>
</dbReference>
<dbReference type="FunCoup" id="F2LXM7">
    <property type="interactions" value="282"/>
</dbReference>
<feature type="domain" description="4Fe-4S Mo/W bis-MGD-type" evidence="19">
    <location>
        <begin position="224"/>
        <end position="279"/>
    </location>
</feature>
<keyword evidence="11" id="KW-0408">Iron</keyword>
<dbReference type="PROSITE" id="PS51379">
    <property type="entry name" value="4FE4S_FER_2"/>
    <property type="match status" value="2"/>
</dbReference>
<evidence type="ECO:0000256" key="3">
    <source>
        <dbReference type="ARBA" id="ARBA00004370"/>
    </source>
</evidence>
<dbReference type="KEGG" id="hmr:Hipma_0236"/>
<dbReference type="Gene3D" id="2.20.25.90">
    <property type="entry name" value="ADC-like domains"/>
    <property type="match status" value="1"/>
</dbReference>
<dbReference type="InterPro" id="IPR019574">
    <property type="entry name" value="NADH_UbQ_OxRdtase_Gsu_4Fe4S-bd"/>
</dbReference>
<dbReference type="GO" id="GO:0051539">
    <property type="term" value="F:4 iron, 4 sulfur cluster binding"/>
    <property type="evidence" value="ECO:0007669"/>
    <property type="project" value="UniProtKB-KW"/>
</dbReference>
<reference evidence="21 22" key="1">
    <citation type="journal article" date="2011" name="Stand. Genomic Sci.">
        <title>Complete genome sequence of the thermophilic sulfur-reducer Hippea maritima type strain (MH(2)).</title>
        <authorList>
            <person name="Huntemann M."/>
            <person name="Lu M."/>
            <person name="Nolan M."/>
            <person name="Lapidus A."/>
            <person name="Lucas S."/>
            <person name="Hammon N."/>
            <person name="Deshpande S."/>
            <person name="Cheng J.F."/>
            <person name="Tapia R."/>
            <person name="Han C."/>
            <person name="Goodwin L."/>
            <person name="Pitluck S."/>
            <person name="Liolios K."/>
            <person name="Pagani I."/>
            <person name="Ivanova N."/>
            <person name="Ovchinikova G."/>
            <person name="Pati A."/>
            <person name="Chen A."/>
            <person name="Palaniappan K."/>
            <person name="Land M."/>
            <person name="Hauser L."/>
            <person name="Jeffries C.D."/>
            <person name="Detter J.C."/>
            <person name="Brambilla E.M."/>
            <person name="Rohde M."/>
            <person name="Spring S."/>
            <person name="Goker M."/>
            <person name="Woyke T."/>
            <person name="Bristow J."/>
            <person name="Eisen J.A."/>
            <person name="Markowitz V."/>
            <person name="Hugenholtz P."/>
            <person name="Kyrpides N.C."/>
            <person name="Klenk H.P."/>
            <person name="Mavromatis K."/>
        </authorList>
    </citation>
    <scope>NUCLEOTIDE SEQUENCE [LARGE SCALE GENOMIC DNA]</scope>
    <source>
        <strain evidence="22">ATCC 700847 / DSM 10411 / MH2</strain>
    </source>
</reference>
<organism evidence="21 22">
    <name type="scientific">Hippea maritima (strain ATCC 700847 / DSM 10411 / MH2)</name>
    <dbReference type="NCBI Taxonomy" id="760142"/>
    <lineage>
        <taxon>Bacteria</taxon>
        <taxon>Pseudomonadati</taxon>
        <taxon>Campylobacterota</taxon>
        <taxon>Desulfurellia</taxon>
        <taxon>Desulfurellales</taxon>
        <taxon>Hippeaceae</taxon>
        <taxon>Hippea</taxon>
    </lineage>
</organism>
<dbReference type="GO" id="GO:0043546">
    <property type="term" value="F:molybdopterin cofactor binding"/>
    <property type="evidence" value="ECO:0007669"/>
    <property type="project" value="InterPro"/>
</dbReference>
<gene>
    <name evidence="21" type="ordered locus">Hipma_0236</name>
</gene>
<dbReference type="InterPro" id="IPR006657">
    <property type="entry name" value="MoPterin_dinucl-bd_dom"/>
</dbReference>
<dbReference type="FunFam" id="3.30.70.20:FF:000035">
    <property type="entry name" value="Iron hydrogenase 1"/>
    <property type="match status" value="1"/>
</dbReference>
<keyword evidence="22" id="KW-1185">Reference proteome</keyword>
<feature type="domain" description="4Fe-4S His(Cys)3-ligated-type" evidence="20">
    <location>
        <begin position="81"/>
        <end position="120"/>
    </location>
</feature>
<comment type="cofactor">
    <cofactor evidence="16">
        <name>[2Fe-2S] cluster</name>
        <dbReference type="ChEBI" id="CHEBI:190135"/>
    </cofactor>
</comment>
<dbReference type="Pfam" id="PF10588">
    <property type="entry name" value="NADH-G_4Fe-4S_3"/>
    <property type="match status" value="1"/>
</dbReference>
<evidence type="ECO:0000259" key="18">
    <source>
        <dbReference type="PROSITE" id="PS51379"/>
    </source>
</evidence>
<dbReference type="InterPro" id="IPR036010">
    <property type="entry name" value="2Fe-2S_ferredoxin-like_sf"/>
</dbReference>
<dbReference type="Pfam" id="PF00384">
    <property type="entry name" value="Molybdopterin"/>
    <property type="match status" value="1"/>
</dbReference>
<comment type="cofactor">
    <cofactor evidence="1">
        <name>[4Fe-4S] cluster</name>
        <dbReference type="ChEBI" id="CHEBI:49883"/>
    </cofactor>
</comment>
<dbReference type="Gene3D" id="3.30.70.20">
    <property type="match status" value="1"/>
</dbReference>
<sequence length="785" mass="86486">MADTVKIKINGKEYEASKDESILQVARRNGIYIPAICYSDRFGAIGACRVCAVEIVGMKKPMLSCAVKVKDGMEILTDSEKAREFREGIVQEWDKFHPLQCGVCDKSGECDLQDVNYYLNITSNPKEEEADPLSVPNKSIHHEWRIIHHDANLCIACRRCVTICDKVVNFGILAMAKKEWGGREVDTKDGKPLECEFCGQCVSICPTGAMSSKLFKYKARPWEMEKVRTTCQFCASGCQMDLNVKDNKVLRVTSEDNTPNLANLCNLGRFNYSVIEPKNLVLDAYINGRKTSYDSAIAEAVKVLKSVKGDEIAAICGSRGTVEDEYATKIFMNNAIKSNNLDAVASTHIAKLYKYLPKGVAPFNNVRDMEECDVIFAFGGDVANEMPRLDWQITRNVKLLKKSKLVSAYWRDTKIDTLGSIALRYEVGDELKFLASLFDALSAALNVKSDALAGGNYEIAEDAVKALTEASKIAFVVGQEALERPFGEEVAKALADLMLLFGDKVKLYVSSKYNNAYGSLFAGAVNGFDTYGRKVDGGFSVYNLKNLIKDGKLKVLLLMNADLYELLSDEDAAFVLENAKVVAVETYMSETVKHASVVLPSATFAGVDGHFVNIEGKLNKVRKALNEPNKPAWKVIADISNLYGYNLPLGYIKELVDKASFELEGDLSDFVKVNLESATFEGELKGAVVYSKFRSGIFSSFGEGAHIASSEAYLEMNPEDAQNLGLEDESVVKVEDLGALSLKVKVDEKMPKGVVSVPLWYEGSNVYSLSGSFNNLFSAKITKGE</sequence>
<feature type="domain" description="4Fe-4S ferredoxin-type" evidence="18">
    <location>
        <begin position="181"/>
        <end position="215"/>
    </location>
</feature>
<dbReference type="EC" id="1.6.99.5" evidence="21"/>
<evidence type="ECO:0000256" key="9">
    <source>
        <dbReference type="ARBA" id="ARBA00022737"/>
    </source>
</evidence>
<dbReference type="PANTHER" id="PTHR43105:SF10">
    <property type="entry name" value="NADH-QUINONE OXIDOREDUCTASE SUBUNIT G"/>
    <property type="match status" value="1"/>
</dbReference>
<dbReference type="eggNOG" id="COG3383">
    <property type="taxonomic scope" value="Bacteria"/>
</dbReference>
<reference evidence="22" key="2">
    <citation type="submission" date="2011-03" db="EMBL/GenBank/DDBJ databases">
        <title>The complete genome of Hippea maritima DSM 10411.</title>
        <authorList>
            <consortium name="US DOE Joint Genome Institute (JGI-PGF)"/>
            <person name="Lucas S."/>
            <person name="Copeland A."/>
            <person name="Lapidus A."/>
            <person name="Bruce D."/>
            <person name="Goodwin L."/>
            <person name="Pitluck S."/>
            <person name="Peters L."/>
            <person name="Kyrpides N."/>
            <person name="Mavromatis K."/>
            <person name="Pagani I."/>
            <person name="Ivanova N."/>
            <person name="Mikhailova N."/>
            <person name="Lu M."/>
            <person name="Detter J.C."/>
            <person name="Tapia R."/>
            <person name="Han C."/>
            <person name="Land M."/>
            <person name="Hauser L."/>
            <person name="Markowitz V."/>
            <person name="Cheng J.-F."/>
            <person name="Hugenholtz P."/>
            <person name="Woyke T."/>
            <person name="Wu D."/>
            <person name="Spring S."/>
            <person name="Schroeder M."/>
            <person name="Brambilla E."/>
            <person name="Klenk H.-P."/>
            <person name="Eisen J.A."/>
        </authorList>
    </citation>
    <scope>NUCLEOTIDE SEQUENCE [LARGE SCALE GENOMIC DNA]</scope>
    <source>
        <strain evidence="22">ATCC 700847 / DSM 10411 / MH2</strain>
    </source>
</reference>
<dbReference type="FunFam" id="3.10.20.740:FF:000004">
    <property type="entry name" value="NADH-quinone oxidoreductase"/>
    <property type="match status" value="1"/>
</dbReference>
<dbReference type="RefSeq" id="WP_013681257.1">
    <property type="nucleotide sequence ID" value="NC_015318.1"/>
</dbReference>
<dbReference type="InterPro" id="IPR006963">
    <property type="entry name" value="Mopterin_OxRdtase_4Fe-4S_dom"/>
</dbReference>
<evidence type="ECO:0000313" key="21">
    <source>
        <dbReference type="EMBL" id="AEA33213.1"/>
    </source>
</evidence>
<dbReference type="Pfam" id="PF13510">
    <property type="entry name" value="Fer2_4"/>
    <property type="match status" value="1"/>
</dbReference>
<evidence type="ECO:0000256" key="4">
    <source>
        <dbReference type="ARBA" id="ARBA00005404"/>
    </source>
</evidence>
<dbReference type="SUPFAM" id="SSF54292">
    <property type="entry name" value="2Fe-2S ferredoxin-like"/>
    <property type="match status" value="1"/>
</dbReference>